<evidence type="ECO:0000256" key="3">
    <source>
        <dbReference type="SAM" id="MobiDB-lite"/>
    </source>
</evidence>
<dbReference type="PANTHER" id="PTHR43272">
    <property type="entry name" value="LONG-CHAIN-FATTY-ACID--COA LIGASE"/>
    <property type="match status" value="1"/>
</dbReference>
<dbReference type="Pfam" id="PF23562">
    <property type="entry name" value="AMP-binding_C_3"/>
    <property type="match status" value="1"/>
</dbReference>
<dbReference type="AlphaFoldDB" id="A0A1H7XV40"/>
<reference evidence="6" key="2">
    <citation type="submission" date="2016-10" db="EMBL/GenBank/DDBJ databases">
        <authorList>
            <person name="de Groot N.N."/>
        </authorList>
    </citation>
    <scope>NUCLEOTIDE SEQUENCE [LARGE SCALE GENOMIC DNA]</scope>
    <source>
        <strain evidence="6">DSM 24204</strain>
    </source>
</reference>
<keyword evidence="8" id="KW-1185">Reference proteome</keyword>
<gene>
    <name evidence="5" type="ORF">QJT92_00860</name>
    <name evidence="6" type="ORF">SAMN05444853_11428</name>
</gene>
<dbReference type="InterPro" id="IPR000873">
    <property type="entry name" value="AMP-dep_synth/lig_dom"/>
</dbReference>
<reference evidence="7" key="1">
    <citation type="submission" date="2016-10" db="EMBL/GenBank/DDBJ databases">
        <authorList>
            <person name="Varghese N."/>
            <person name="Submissions S."/>
        </authorList>
    </citation>
    <scope>NUCLEOTIDE SEQUENCE [LARGE SCALE GENOMIC DNA]</scope>
    <source>
        <strain evidence="7">DSM 24204</strain>
    </source>
</reference>
<dbReference type="Gene3D" id="3.40.50.12780">
    <property type="entry name" value="N-terminal domain of ligase-like"/>
    <property type="match status" value="1"/>
</dbReference>
<dbReference type="EMBL" id="JASAVS010000001">
    <property type="protein sequence ID" value="MDP8084482.1"/>
    <property type="molecule type" value="Genomic_DNA"/>
</dbReference>
<dbReference type="Proteomes" id="UP001224812">
    <property type="component" value="Unassembled WGS sequence"/>
</dbReference>
<dbReference type="GeneID" id="83545256"/>
<dbReference type="InterPro" id="IPR042099">
    <property type="entry name" value="ANL_N_sf"/>
</dbReference>
<dbReference type="OrthoDB" id="9803968at2"/>
<reference evidence="5 8" key="3">
    <citation type="journal article" date="2023" name="Front. Microbiol.">
        <title>Phylogeography and host specificity of Pasteurellaceae pathogenic to sea-farmed fish in the north-east Atlantic.</title>
        <authorList>
            <person name="Gulla S."/>
            <person name="Colquhoun D.J."/>
            <person name="Olsen A.B."/>
            <person name="Spilsberg B."/>
            <person name="Lagesen K."/>
            <person name="Aakesson C.P."/>
            <person name="Strom S."/>
            <person name="Manji F."/>
            <person name="Birkbeck T.H."/>
            <person name="Nilsen H.K."/>
        </authorList>
    </citation>
    <scope>NUCLEOTIDE SEQUENCE [LARGE SCALE GENOMIC DNA]</scope>
    <source>
        <strain evidence="5 8">VIO11850</strain>
    </source>
</reference>
<dbReference type="CDD" id="cd05907">
    <property type="entry name" value="VL_LC_FACS_like"/>
    <property type="match status" value="1"/>
</dbReference>
<protein>
    <submittedName>
        <fullName evidence="6">Long-chain acyl-CoA synthetase</fullName>
    </submittedName>
    <submittedName>
        <fullName evidence="5">Long-chain fatty acid--CoA ligase</fullName>
    </submittedName>
</protein>
<dbReference type="RefSeq" id="WP_090922047.1">
    <property type="nucleotide sequence ID" value="NZ_CP016180.1"/>
</dbReference>
<dbReference type="EMBL" id="FOBN01000014">
    <property type="protein sequence ID" value="SEM36859.1"/>
    <property type="molecule type" value="Genomic_DNA"/>
</dbReference>
<keyword evidence="2" id="KW-0067">ATP-binding</keyword>
<dbReference type="GO" id="GO:0005524">
    <property type="term" value="F:ATP binding"/>
    <property type="evidence" value="ECO:0007669"/>
    <property type="project" value="UniProtKB-KW"/>
</dbReference>
<dbReference type="PANTHER" id="PTHR43272:SF33">
    <property type="entry name" value="AMP-BINDING DOMAIN-CONTAINING PROTEIN-RELATED"/>
    <property type="match status" value="1"/>
</dbReference>
<evidence type="ECO:0000256" key="2">
    <source>
        <dbReference type="ARBA" id="ARBA00022840"/>
    </source>
</evidence>
<feature type="region of interest" description="Disordered" evidence="3">
    <location>
        <begin position="598"/>
        <end position="618"/>
    </location>
</feature>
<evidence type="ECO:0000313" key="8">
    <source>
        <dbReference type="Proteomes" id="UP001224812"/>
    </source>
</evidence>
<evidence type="ECO:0000259" key="4">
    <source>
        <dbReference type="Pfam" id="PF00501"/>
    </source>
</evidence>
<dbReference type="GO" id="GO:0004467">
    <property type="term" value="F:long-chain fatty acid-CoA ligase activity"/>
    <property type="evidence" value="ECO:0007669"/>
    <property type="project" value="TreeGrafter"/>
</dbReference>
<dbReference type="SUPFAM" id="SSF56801">
    <property type="entry name" value="Acetyl-CoA synthetase-like"/>
    <property type="match status" value="1"/>
</dbReference>
<organism evidence="6 7">
    <name type="scientific">Phocoenobacter skyensis</name>
    <dbReference type="NCBI Taxonomy" id="97481"/>
    <lineage>
        <taxon>Bacteria</taxon>
        <taxon>Pseudomonadati</taxon>
        <taxon>Pseudomonadota</taxon>
        <taxon>Gammaproteobacteria</taxon>
        <taxon>Pasteurellales</taxon>
        <taxon>Pasteurellaceae</taxon>
        <taxon>Phocoenobacter</taxon>
    </lineage>
</organism>
<dbReference type="GO" id="GO:0016020">
    <property type="term" value="C:membrane"/>
    <property type="evidence" value="ECO:0007669"/>
    <property type="project" value="TreeGrafter"/>
</dbReference>
<proteinExistence type="predicted"/>
<evidence type="ECO:0000313" key="7">
    <source>
        <dbReference type="Proteomes" id="UP000198883"/>
    </source>
</evidence>
<dbReference type="Pfam" id="PF00501">
    <property type="entry name" value="AMP-binding"/>
    <property type="match status" value="1"/>
</dbReference>
<dbReference type="InterPro" id="IPR020845">
    <property type="entry name" value="AMP-binding_CS"/>
</dbReference>
<feature type="compositionally biased region" description="Basic and acidic residues" evidence="3">
    <location>
        <begin position="599"/>
        <end position="618"/>
    </location>
</feature>
<feature type="domain" description="AMP-dependent synthetase/ligase" evidence="4">
    <location>
        <begin position="13"/>
        <end position="421"/>
    </location>
</feature>
<dbReference type="PROSITE" id="PS00455">
    <property type="entry name" value="AMP_BINDING"/>
    <property type="match status" value="1"/>
</dbReference>
<dbReference type="Proteomes" id="UP000198883">
    <property type="component" value="Unassembled WGS sequence"/>
</dbReference>
<name>A0A1H7XV40_9PAST</name>
<keyword evidence="5" id="KW-0436">Ligase</keyword>
<evidence type="ECO:0000313" key="6">
    <source>
        <dbReference type="EMBL" id="SEM36859.1"/>
    </source>
</evidence>
<evidence type="ECO:0000313" key="5">
    <source>
        <dbReference type="EMBL" id="MDP8084482.1"/>
    </source>
</evidence>
<keyword evidence="1" id="KW-0547">Nucleotide-binding</keyword>
<sequence length="618" mass="70889">MNLQDLHIINRVRQQALEHPERSVLRFKQNETWQDISWGEFQQKLDQLSLALLSQNIGIQDKVGIFAQNMPNWTIVDIATLQLRAITVPIYATNTPKQAEYIINNADVEILFVGDQPQLDAILSVAENCTTLTKIVLMKEGLQYQANDLIIEWNDFIALGENANKQDFEQRIATKNLDDLFTLIYTSGTTGEPKGVMLTHSNLAHQFQSHDLALLPIDHNDVSLAFLPFSHVYERAWSAYMLHRGAIICYLEDTNEVRSALAETQPTLMCAVPRLYEKMYSAIWDKVDKAPKYRKKLFNWAINIGEKSLQRKHHSKWLKVRYKLADKLVLSKLRSLLGGRVRMLPCGGAKLEPSIAEFFHSIGINIITGYGMTETTATISCWEQKGFKSNSIGKVMPNVEIKIGEENEILVRGGIVMKGYYKKPEETAASFTEDGFLKTGDAGEIDEYGNLYITDRLKELMKTSNGKYIAPQYIEGKIGKDKFIEQIAVVADAKKYVSALVVPSFEALEDLAEQLNIKYQDRLELIKNSEIIQFFETRINELQKELAHFEQVKKFTLLSEEFSAKMEEITPTLKLRRKVILERYKHHIEEMYNEYFSPNKKEEAKNSEENLPKEDDKK</sequence>
<evidence type="ECO:0000256" key="1">
    <source>
        <dbReference type="ARBA" id="ARBA00022741"/>
    </source>
</evidence>
<dbReference type="STRING" id="97481.SAMN05444853_11428"/>
<accession>A0A1H7XV40</accession>